<dbReference type="SUPFAM" id="SSF110857">
    <property type="entry name" value="Gamma-glutamyl cyclotransferase-like"/>
    <property type="match status" value="1"/>
</dbReference>
<name>A0A9P8SP40_9HYPO</name>
<comment type="caution">
    <text evidence="5">The sequence shown here is derived from an EMBL/GenBank/DDBJ whole genome shotgun (WGS) entry which is preliminary data.</text>
</comment>
<dbReference type="EMBL" id="JAIZPD010000001">
    <property type="protein sequence ID" value="KAH0967806.1"/>
    <property type="molecule type" value="Genomic_DNA"/>
</dbReference>
<dbReference type="InterPro" id="IPR045038">
    <property type="entry name" value="AIG2-like"/>
</dbReference>
<dbReference type="InterPro" id="IPR009288">
    <property type="entry name" value="AIG2-like_dom"/>
</dbReference>
<dbReference type="AlphaFoldDB" id="A0A9P8SP40"/>
<dbReference type="PANTHER" id="PTHR31544">
    <property type="entry name" value="AIG2-LIKE PROTEIN D"/>
    <property type="match status" value="1"/>
</dbReference>
<dbReference type="Gene3D" id="3.10.490.10">
    <property type="entry name" value="Gamma-glutamyl cyclotransferase-like"/>
    <property type="match status" value="1"/>
</dbReference>
<evidence type="ECO:0000313" key="6">
    <source>
        <dbReference type="Proteomes" id="UP000824596"/>
    </source>
</evidence>
<proteinExistence type="inferred from homology"/>
<keyword evidence="6" id="KW-1185">Reference proteome</keyword>
<sequence>MLFVLKRSDHVLTDDTSNGNSDKPYCGRPMTAAQMLEDKRLMVEAINSGRMSLLDESLLPPRLDEPAPQQQPAPADDGFEPCIFFFYGTLMDPEVLRSVAALDAPPELADAWVEGLELRLWHAVYPTLTRLRQARAATPRVDGKAWRATSMDQCLRLQRYETAAYEGYDCDVYLAAGAVVRGLTFVWAGDPDSSQLSDGTFNLALWQRNHKGSVF</sequence>
<comment type="similarity">
    <text evidence="1">Belongs to the gamma-glutamylcyclotransferase family.</text>
</comment>
<accession>A0A9P8SP40</accession>
<evidence type="ECO:0000256" key="1">
    <source>
        <dbReference type="ARBA" id="ARBA00008861"/>
    </source>
</evidence>
<dbReference type="Proteomes" id="UP000824596">
    <property type="component" value="Unassembled WGS sequence"/>
</dbReference>
<dbReference type="Pfam" id="PF06094">
    <property type="entry name" value="GGACT"/>
    <property type="match status" value="1"/>
</dbReference>
<dbReference type="GeneID" id="68349577"/>
<feature type="domain" description="Gamma-glutamylcyclotransferase AIG2-like" evidence="4">
    <location>
        <begin position="84"/>
        <end position="194"/>
    </location>
</feature>
<dbReference type="InterPro" id="IPR013024">
    <property type="entry name" value="GGCT-like"/>
</dbReference>
<reference evidence="5" key="1">
    <citation type="submission" date="2021-09" db="EMBL/GenBank/DDBJ databases">
        <title>A high-quality genome of the endoparasitic fungus Hirsutella rhossiliensis with a comparison of Hirsutella genomes reveals transposable elements contributing to genome size variation.</title>
        <authorList>
            <person name="Lin R."/>
            <person name="Jiao Y."/>
            <person name="Sun X."/>
            <person name="Ling J."/>
            <person name="Xie B."/>
            <person name="Cheng X."/>
        </authorList>
    </citation>
    <scope>NUCLEOTIDE SEQUENCE</scope>
    <source>
        <strain evidence="5">HR02</strain>
    </source>
</reference>
<protein>
    <recommendedName>
        <fullName evidence="3">Putative gamma-glutamylcyclotransferase</fullName>
    </recommendedName>
</protein>
<dbReference type="PANTHER" id="PTHR31544:SF4">
    <property type="entry name" value="GAMMA-GLUTAMYLCYCLOTRANSFERASE-RELATED"/>
    <property type="match status" value="1"/>
</dbReference>
<dbReference type="RefSeq" id="XP_044725319.1">
    <property type="nucleotide sequence ID" value="XM_044858919.1"/>
</dbReference>
<dbReference type="InterPro" id="IPR036568">
    <property type="entry name" value="GGCT-like_sf"/>
</dbReference>
<dbReference type="OrthoDB" id="3262926at2759"/>
<dbReference type="GO" id="GO:0016740">
    <property type="term" value="F:transferase activity"/>
    <property type="evidence" value="ECO:0007669"/>
    <property type="project" value="UniProtKB-KW"/>
</dbReference>
<organism evidence="5 6">
    <name type="scientific">Hirsutella rhossiliensis</name>
    <dbReference type="NCBI Taxonomy" id="111463"/>
    <lineage>
        <taxon>Eukaryota</taxon>
        <taxon>Fungi</taxon>
        <taxon>Dikarya</taxon>
        <taxon>Ascomycota</taxon>
        <taxon>Pezizomycotina</taxon>
        <taxon>Sordariomycetes</taxon>
        <taxon>Hypocreomycetidae</taxon>
        <taxon>Hypocreales</taxon>
        <taxon>Ophiocordycipitaceae</taxon>
        <taxon>Hirsutella</taxon>
    </lineage>
</organism>
<evidence type="ECO:0000256" key="2">
    <source>
        <dbReference type="ARBA" id="ARBA00022679"/>
    </source>
</evidence>
<evidence type="ECO:0000313" key="5">
    <source>
        <dbReference type="EMBL" id="KAH0967806.1"/>
    </source>
</evidence>
<evidence type="ECO:0000256" key="3">
    <source>
        <dbReference type="ARBA" id="ARBA00030602"/>
    </source>
</evidence>
<dbReference type="CDD" id="cd06661">
    <property type="entry name" value="GGCT_like"/>
    <property type="match status" value="1"/>
</dbReference>
<gene>
    <name evidence="5" type="ORF">HRG_00448</name>
</gene>
<evidence type="ECO:0000259" key="4">
    <source>
        <dbReference type="Pfam" id="PF06094"/>
    </source>
</evidence>
<keyword evidence="2" id="KW-0808">Transferase</keyword>